<organism evidence="3 4">
    <name type="scientific">Fibrella aquatilis</name>
    <dbReference type="NCBI Taxonomy" id="2817059"/>
    <lineage>
        <taxon>Bacteria</taxon>
        <taxon>Pseudomonadati</taxon>
        <taxon>Bacteroidota</taxon>
        <taxon>Cytophagia</taxon>
        <taxon>Cytophagales</taxon>
        <taxon>Spirosomataceae</taxon>
        <taxon>Fibrella</taxon>
    </lineage>
</organism>
<proteinExistence type="predicted"/>
<dbReference type="AlphaFoldDB" id="A0A939K047"/>
<dbReference type="Gene3D" id="3.40.50.1460">
    <property type="match status" value="1"/>
</dbReference>
<dbReference type="GO" id="GO:0006508">
    <property type="term" value="P:proteolysis"/>
    <property type="evidence" value="ECO:0007669"/>
    <property type="project" value="InterPro"/>
</dbReference>
<evidence type="ECO:0000313" key="4">
    <source>
        <dbReference type="Proteomes" id="UP000664795"/>
    </source>
</evidence>
<comment type="caution">
    <text evidence="3">The sequence shown here is derived from an EMBL/GenBank/DDBJ whole genome shotgun (WGS) entry which is preliminary data.</text>
</comment>
<gene>
    <name evidence="3" type="ORF">J2I48_22615</name>
</gene>
<dbReference type="EMBL" id="JAFMYU010000023">
    <property type="protein sequence ID" value="MBO0933819.1"/>
    <property type="molecule type" value="Genomic_DNA"/>
</dbReference>
<dbReference type="Proteomes" id="UP000664795">
    <property type="component" value="Unassembled WGS sequence"/>
</dbReference>
<protein>
    <submittedName>
        <fullName evidence="3">Caspase family protein</fullName>
    </submittedName>
</protein>
<dbReference type="GO" id="GO:0004197">
    <property type="term" value="F:cysteine-type endopeptidase activity"/>
    <property type="evidence" value="ECO:0007669"/>
    <property type="project" value="InterPro"/>
</dbReference>
<dbReference type="SUPFAM" id="SSF52129">
    <property type="entry name" value="Caspase-like"/>
    <property type="match status" value="1"/>
</dbReference>
<dbReference type="InterPro" id="IPR029030">
    <property type="entry name" value="Caspase-like_dom_sf"/>
</dbReference>
<keyword evidence="4" id="KW-1185">Reference proteome</keyword>
<accession>A0A939K047</accession>
<dbReference type="GO" id="GO:0005737">
    <property type="term" value="C:cytoplasm"/>
    <property type="evidence" value="ECO:0007669"/>
    <property type="project" value="TreeGrafter"/>
</dbReference>
<feature type="domain" description="Peptidase C14 caspase" evidence="2">
    <location>
        <begin position="24"/>
        <end position="284"/>
    </location>
</feature>
<dbReference type="InterPro" id="IPR011600">
    <property type="entry name" value="Pept_C14_caspase"/>
</dbReference>
<dbReference type="InterPro" id="IPR050452">
    <property type="entry name" value="Metacaspase"/>
</dbReference>
<evidence type="ECO:0000259" key="2">
    <source>
        <dbReference type="Pfam" id="PF00656"/>
    </source>
</evidence>
<evidence type="ECO:0000313" key="3">
    <source>
        <dbReference type="EMBL" id="MBO0933819.1"/>
    </source>
</evidence>
<evidence type="ECO:0000256" key="1">
    <source>
        <dbReference type="SAM" id="SignalP"/>
    </source>
</evidence>
<keyword evidence="1" id="KW-0732">Signal</keyword>
<dbReference type="PANTHER" id="PTHR48104:SF30">
    <property type="entry name" value="METACASPASE-1"/>
    <property type="match status" value="1"/>
</dbReference>
<feature type="chain" id="PRO_5037804101" evidence="1">
    <location>
        <begin position="20"/>
        <end position="293"/>
    </location>
</feature>
<feature type="signal peptide" evidence="1">
    <location>
        <begin position="1"/>
        <end position="19"/>
    </location>
</feature>
<sequence length="293" mass="31297">MLRPLSCFVLLCLAGFQSAPPANRFALLIAIGNYPARSGAEPIHATNDSRLMSQLLVKQGFDIKNSRVLADAQATRRGIVQAFDSLARCLPVGSRVVIHFSGHGLQLADDNHDEADGLDEAILPYDGQANQPATLIRDDELGRWLGRLRLRLGPAGHLLLLFDSCHSGSILRNKPGQQVGRGVAMQLSRSAVEAPAGTSGWFETATSPSAETKLGRYVLLAATTDGQSSFECTDAGGKAYGPLTLAACQAWSAMPNPGSYRAFFGAVQQQMSRLAPYQLPTLEGNADAPFLGY</sequence>
<name>A0A939K047_9BACT</name>
<dbReference type="PANTHER" id="PTHR48104">
    <property type="entry name" value="METACASPASE-4"/>
    <property type="match status" value="1"/>
</dbReference>
<reference evidence="3 4" key="1">
    <citation type="submission" date="2021-03" db="EMBL/GenBank/DDBJ databases">
        <title>Fibrella sp. HMF5036 genome sequencing and assembly.</title>
        <authorList>
            <person name="Kang H."/>
            <person name="Kim H."/>
            <person name="Bae S."/>
            <person name="Joh K."/>
        </authorList>
    </citation>
    <scope>NUCLEOTIDE SEQUENCE [LARGE SCALE GENOMIC DNA]</scope>
    <source>
        <strain evidence="3 4">HMF5036</strain>
    </source>
</reference>
<dbReference type="Pfam" id="PF00656">
    <property type="entry name" value="Peptidase_C14"/>
    <property type="match status" value="1"/>
</dbReference>
<dbReference type="RefSeq" id="WP_207337784.1">
    <property type="nucleotide sequence ID" value="NZ_JAFMYU010000023.1"/>
</dbReference>